<comment type="caution">
    <text evidence="1">The sequence shown here is derived from an EMBL/GenBank/DDBJ whole genome shotgun (WGS) entry which is preliminary data.</text>
</comment>
<dbReference type="RefSeq" id="XP_013263389.1">
    <property type="nucleotide sequence ID" value="XM_013407935.1"/>
</dbReference>
<gene>
    <name evidence="1" type="ORF">A1O9_02361</name>
</gene>
<dbReference type="OrthoDB" id="5307922at2759"/>
<accession>A0A072PL61</accession>
<dbReference type="AlphaFoldDB" id="A0A072PL61"/>
<dbReference type="InterPro" id="IPR011042">
    <property type="entry name" value="6-blade_b-propeller_TolB-like"/>
</dbReference>
<evidence type="ECO:0000313" key="1">
    <source>
        <dbReference type="EMBL" id="KEF60799.1"/>
    </source>
</evidence>
<organism evidence="1 2">
    <name type="scientific">Exophiala aquamarina CBS 119918</name>
    <dbReference type="NCBI Taxonomy" id="1182545"/>
    <lineage>
        <taxon>Eukaryota</taxon>
        <taxon>Fungi</taxon>
        <taxon>Dikarya</taxon>
        <taxon>Ascomycota</taxon>
        <taxon>Pezizomycotina</taxon>
        <taxon>Eurotiomycetes</taxon>
        <taxon>Chaetothyriomycetidae</taxon>
        <taxon>Chaetothyriales</taxon>
        <taxon>Herpotrichiellaceae</taxon>
        <taxon>Exophiala</taxon>
    </lineage>
</organism>
<sequence length="397" mass="42654">MASKLSIVSLLVLLAPLSYQLFFRDLFFATLGWGRVILPVSAFPYKCHRITGDQNVQACEDMWLDEKSRTLFLACSDALSRKEWNPNVHRLNASGRGLNDHIVAMNIDNPATAGGFTYRVLKTPGFGGIAGDGTINVMGMTGTTSADGSDINLWLINNRPSVDAATGEVLDNAIVGANSTIDVFSTTPGAESMKHVKTFANPQIATPNNLAVQKDGGFFFTNDHGLHKLGLQHQLSPVLGTGDLSYCSAEGACRKLEGGFKFPNGLLLGSDGLVYVPGAVVGGITVFKPGAGGSVTKVHYIDLNYPIDNLSEDANGDLYAAAMPKVLAGVASLDDPVHGPIPPATVWRVRRLNREARDKYEYSLTKIIEDRDGEVLPFTTTVIHDASTGRLFMIGRI</sequence>
<protein>
    <recommendedName>
        <fullName evidence="3">SMP-30/Gluconolactonase/LRE-like region domain-containing protein</fullName>
    </recommendedName>
</protein>
<proteinExistence type="predicted"/>
<reference evidence="1 2" key="1">
    <citation type="submission" date="2013-03" db="EMBL/GenBank/DDBJ databases">
        <title>The Genome Sequence of Exophiala aquamarina CBS 119918.</title>
        <authorList>
            <consortium name="The Broad Institute Genomics Platform"/>
            <person name="Cuomo C."/>
            <person name="de Hoog S."/>
            <person name="Gorbushina A."/>
            <person name="Walker B."/>
            <person name="Young S.K."/>
            <person name="Zeng Q."/>
            <person name="Gargeya S."/>
            <person name="Fitzgerald M."/>
            <person name="Haas B."/>
            <person name="Abouelleil A."/>
            <person name="Allen A.W."/>
            <person name="Alvarado L."/>
            <person name="Arachchi H.M."/>
            <person name="Berlin A.M."/>
            <person name="Chapman S.B."/>
            <person name="Gainer-Dewar J."/>
            <person name="Goldberg J."/>
            <person name="Griggs A."/>
            <person name="Gujja S."/>
            <person name="Hansen M."/>
            <person name="Howarth C."/>
            <person name="Imamovic A."/>
            <person name="Ireland A."/>
            <person name="Larimer J."/>
            <person name="McCowan C."/>
            <person name="Murphy C."/>
            <person name="Pearson M."/>
            <person name="Poon T.W."/>
            <person name="Priest M."/>
            <person name="Roberts A."/>
            <person name="Saif S."/>
            <person name="Shea T."/>
            <person name="Sisk P."/>
            <person name="Sykes S."/>
            <person name="Wortman J."/>
            <person name="Nusbaum C."/>
            <person name="Birren B."/>
        </authorList>
    </citation>
    <scope>NUCLEOTIDE SEQUENCE [LARGE SCALE GENOMIC DNA]</scope>
    <source>
        <strain evidence="1 2">CBS 119918</strain>
    </source>
</reference>
<dbReference type="GeneID" id="25277305"/>
<dbReference type="Proteomes" id="UP000027920">
    <property type="component" value="Unassembled WGS sequence"/>
</dbReference>
<keyword evidence="2" id="KW-1185">Reference proteome</keyword>
<evidence type="ECO:0008006" key="3">
    <source>
        <dbReference type="Google" id="ProtNLM"/>
    </source>
</evidence>
<dbReference type="PANTHER" id="PTHR11799:SF20">
    <property type="entry name" value="SMP-30_GLUCONOLACTONASE_LRE-LIKE REGION DOMAIN-CONTAINING PROTEIN"/>
    <property type="match status" value="1"/>
</dbReference>
<dbReference type="HOGENOM" id="CLU_033924_3_1_1"/>
<dbReference type="PANTHER" id="PTHR11799">
    <property type="entry name" value="PARAOXONASE"/>
    <property type="match status" value="1"/>
</dbReference>
<name>A0A072PL61_9EURO</name>
<dbReference type="EMBL" id="AMGV01000002">
    <property type="protein sequence ID" value="KEF60799.1"/>
    <property type="molecule type" value="Genomic_DNA"/>
</dbReference>
<dbReference type="Gene3D" id="2.120.10.30">
    <property type="entry name" value="TolB, C-terminal domain"/>
    <property type="match status" value="1"/>
</dbReference>
<dbReference type="InterPro" id="IPR051288">
    <property type="entry name" value="Serum_paraoxonase/arylesterase"/>
</dbReference>
<dbReference type="VEuPathDB" id="FungiDB:A1O9_02361"/>
<evidence type="ECO:0000313" key="2">
    <source>
        <dbReference type="Proteomes" id="UP000027920"/>
    </source>
</evidence>
<dbReference type="SUPFAM" id="SSF63829">
    <property type="entry name" value="Calcium-dependent phosphotriesterase"/>
    <property type="match status" value="1"/>
</dbReference>